<comment type="caution">
    <text evidence="3">The sequence shown here is derived from an EMBL/GenBank/DDBJ whole genome shotgun (WGS) entry which is preliminary data.</text>
</comment>
<organism evidence="3 4">
    <name type="scientific">Leucobacter massiliensis</name>
    <dbReference type="NCBI Taxonomy" id="1686285"/>
    <lineage>
        <taxon>Bacteria</taxon>
        <taxon>Bacillati</taxon>
        <taxon>Actinomycetota</taxon>
        <taxon>Actinomycetes</taxon>
        <taxon>Micrococcales</taxon>
        <taxon>Microbacteriaceae</taxon>
        <taxon>Leucobacter</taxon>
    </lineage>
</organism>
<proteinExistence type="predicted"/>
<dbReference type="OrthoDB" id="3450553at2"/>
<dbReference type="RefSeq" id="WP_105805891.1">
    <property type="nucleotide sequence ID" value="NZ_MWZD01000018.1"/>
</dbReference>
<dbReference type="Pfam" id="PF01593">
    <property type="entry name" value="Amino_oxidase"/>
    <property type="match status" value="1"/>
</dbReference>
<dbReference type="EMBL" id="MWZD01000018">
    <property type="protein sequence ID" value="PRI10540.1"/>
    <property type="molecule type" value="Genomic_DNA"/>
</dbReference>
<dbReference type="InterPro" id="IPR002937">
    <property type="entry name" value="Amino_oxidase"/>
</dbReference>
<dbReference type="SUPFAM" id="SSF51905">
    <property type="entry name" value="FAD/NAD(P)-binding domain"/>
    <property type="match status" value="1"/>
</dbReference>
<feature type="compositionally biased region" description="Basic and acidic residues" evidence="1">
    <location>
        <begin position="489"/>
        <end position="505"/>
    </location>
</feature>
<reference evidence="3 4" key="1">
    <citation type="journal article" date="2017" name="New Microbes New Infect">
        <title>Genome sequence of 'Leucobacter massiliensis' sp. nov. isolated from human pharynx after travel to the 2014 Hajj.</title>
        <authorList>
            <person name="Leangapichart T."/>
            <person name="Gautret P."/>
            <person name="Nguyen T.T."/>
            <person name="Armstrong N."/>
            <person name="Rolain J.M."/>
        </authorList>
    </citation>
    <scope>NUCLEOTIDE SEQUENCE [LARGE SCALE GENOMIC DNA]</scope>
    <source>
        <strain evidence="3 4">122RC15</strain>
    </source>
</reference>
<dbReference type="Proteomes" id="UP000238650">
    <property type="component" value="Unassembled WGS sequence"/>
</dbReference>
<dbReference type="Gene3D" id="3.90.660.20">
    <property type="entry name" value="Protoporphyrinogen oxidase, mitochondrial, domain 2"/>
    <property type="match status" value="1"/>
</dbReference>
<dbReference type="InterPro" id="IPR036188">
    <property type="entry name" value="FAD/NAD-bd_sf"/>
</dbReference>
<dbReference type="GO" id="GO:0016491">
    <property type="term" value="F:oxidoreductase activity"/>
    <property type="evidence" value="ECO:0007669"/>
    <property type="project" value="InterPro"/>
</dbReference>
<evidence type="ECO:0000256" key="1">
    <source>
        <dbReference type="SAM" id="MobiDB-lite"/>
    </source>
</evidence>
<keyword evidence="4" id="KW-1185">Reference proteome</keyword>
<evidence type="ECO:0000313" key="3">
    <source>
        <dbReference type="EMBL" id="PRI10540.1"/>
    </source>
</evidence>
<name>A0A2S9QLR3_9MICO</name>
<dbReference type="Gene3D" id="3.50.50.60">
    <property type="entry name" value="FAD/NAD(P)-binding domain"/>
    <property type="match status" value="1"/>
</dbReference>
<feature type="region of interest" description="Disordered" evidence="1">
    <location>
        <begin position="471"/>
        <end position="505"/>
    </location>
</feature>
<dbReference type="InterPro" id="IPR050464">
    <property type="entry name" value="Zeta_carotene_desat/Oxidored"/>
</dbReference>
<gene>
    <name evidence="3" type="ORF">B4915_11080</name>
</gene>
<sequence length="505" mass="51104">MTADDPSASAPPPPPVAVAVVGGGVSGLVAARELALAGVEVRLFDAGDRPGGRLRGERLGDPAPPDAGPEIDIGAEAFATRGGVVAAYLAELGLAGEIVSPAPLGSWLVSSSGAVRLPAAGTVGIPTEPLGRPSVRALGVLGALRAAVEPALPRSVGRGGSLGAAVSARLGSRVLERLVRPVVLGVHSREPAEMPIDAVPGLSEAFARHGSLVAAARELRDGRSAAGGAVAGLRGGMATLVAALEAELRGLGVEIRTGVAVAGMERTAPDAWALSDGAGRRIAEARAVILAVPETVARRLLGAEPALPEGRVEVVALRVADSRLDAAPRGTGALVASDAAPGIAAKALTHVTAKWPHRAAGGDGATDHVLRLSYGRLGREPETAGLSDEEVLRLAVRDASRILGIELRPESVRAMRRREWLVGRAPGASGRGVPLPAPPDVALAGDWVSGTGLASVIPGAREAAAHIIDRLGGTPHRTGQHTGEAARGAARETPRQTRREGAPER</sequence>
<feature type="domain" description="Amine oxidase" evidence="2">
    <location>
        <begin position="25"/>
        <end position="464"/>
    </location>
</feature>
<evidence type="ECO:0000259" key="2">
    <source>
        <dbReference type="Pfam" id="PF01593"/>
    </source>
</evidence>
<dbReference type="PANTHER" id="PTHR42923:SF3">
    <property type="entry name" value="PROTOPORPHYRINOGEN OXIDASE"/>
    <property type="match status" value="1"/>
</dbReference>
<dbReference type="SUPFAM" id="SSF54373">
    <property type="entry name" value="FAD-linked reductases, C-terminal domain"/>
    <property type="match status" value="1"/>
</dbReference>
<dbReference type="PANTHER" id="PTHR42923">
    <property type="entry name" value="PROTOPORPHYRINOGEN OXIDASE"/>
    <property type="match status" value="1"/>
</dbReference>
<dbReference type="Gene3D" id="1.10.3110.10">
    <property type="entry name" value="protoporphyrinogen ix oxidase, domain 3"/>
    <property type="match status" value="1"/>
</dbReference>
<protein>
    <recommendedName>
        <fullName evidence="2">Amine oxidase domain-containing protein</fullName>
    </recommendedName>
</protein>
<evidence type="ECO:0000313" key="4">
    <source>
        <dbReference type="Proteomes" id="UP000238650"/>
    </source>
</evidence>
<dbReference type="AlphaFoldDB" id="A0A2S9QLR3"/>
<accession>A0A2S9QLR3</accession>